<feature type="compositionally biased region" description="Polar residues" evidence="1">
    <location>
        <begin position="48"/>
        <end position="57"/>
    </location>
</feature>
<organism evidence="2 3">
    <name type="scientific">Heliocybe sulcata</name>
    <dbReference type="NCBI Taxonomy" id="5364"/>
    <lineage>
        <taxon>Eukaryota</taxon>
        <taxon>Fungi</taxon>
        <taxon>Dikarya</taxon>
        <taxon>Basidiomycota</taxon>
        <taxon>Agaricomycotina</taxon>
        <taxon>Agaricomycetes</taxon>
        <taxon>Gloeophyllales</taxon>
        <taxon>Gloeophyllaceae</taxon>
        <taxon>Heliocybe</taxon>
    </lineage>
</organism>
<evidence type="ECO:0000256" key="1">
    <source>
        <dbReference type="SAM" id="MobiDB-lite"/>
    </source>
</evidence>
<proteinExistence type="predicted"/>
<gene>
    <name evidence="2" type="ORF">OE88DRAFT_1738797</name>
</gene>
<feature type="region of interest" description="Disordered" evidence="1">
    <location>
        <begin position="48"/>
        <end position="201"/>
    </location>
</feature>
<name>A0A5C3MZZ2_9AGAM</name>
<accession>A0A5C3MZZ2</accession>
<evidence type="ECO:0000313" key="3">
    <source>
        <dbReference type="Proteomes" id="UP000305948"/>
    </source>
</evidence>
<feature type="compositionally biased region" description="Low complexity" evidence="1">
    <location>
        <begin position="123"/>
        <end position="142"/>
    </location>
</feature>
<protein>
    <submittedName>
        <fullName evidence="2">Uncharacterized protein</fullName>
    </submittedName>
</protein>
<feature type="compositionally biased region" description="Basic and acidic residues" evidence="1">
    <location>
        <begin position="95"/>
        <end position="109"/>
    </location>
</feature>
<dbReference type="Proteomes" id="UP000305948">
    <property type="component" value="Unassembled WGS sequence"/>
</dbReference>
<dbReference type="AlphaFoldDB" id="A0A5C3MZZ2"/>
<evidence type="ECO:0000313" key="2">
    <source>
        <dbReference type="EMBL" id="TFK47101.1"/>
    </source>
</evidence>
<feature type="compositionally biased region" description="Polar residues" evidence="1">
    <location>
        <begin position="170"/>
        <end position="184"/>
    </location>
</feature>
<sequence>MNHPARISSFELEDSLGVGLVDPALAVNGNSGGMGAVLPNAQAQRHTLATPGRPTNSDVRDATDSGWELPSSSSDTVPSDGVHNHRQESVMLDGPLHERIRKYREEKRSQNTTNDRAVPHPVPSSSSTPAYSISPSSSVSSSSDDDESDMLTFTTGRKGRDANQVPGALGTTTQSTVSINQVTVPKSEGSGGRKPARGSDA</sequence>
<keyword evidence="3" id="KW-1185">Reference proteome</keyword>
<reference evidence="2 3" key="1">
    <citation type="journal article" date="2019" name="Nat. Ecol. Evol.">
        <title>Megaphylogeny resolves global patterns of mushroom evolution.</title>
        <authorList>
            <person name="Varga T."/>
            <person name="Krizsan K."/>
            <person name="Foldi C."/>
            <person name="Dima B."/>
            <person name="Sanchez-Garcia M."/>
            <person name="Sanchez-Ramirez S."/>
            <person name="Szollosi G.J."/>
            <person name="Szarkandi J.G."/>
            <person name="Papp V."/>
            <person name="Albert L."/>
            <person name="Andreopoulos W."/>
            <person name="Angelini C."/>
            <person name="Antonin V."/>
            <person name="Barry K.W."/>
            <person name="Bougher N.L."/>
            <person name="Buchanan P."/>
            <person name="Buyck B."/>
            <person name="Bense V."/>
            <person name="Catcheside P."/>
            <person name="Chovatia M."/>
            <person name="Cooper J."/>
            <person name="Damon W."/>
            <person name="Desjardin D."/>
            <person name="Finy P."/>
            <person name="Geml J."/>
            <person name="Haridas S."/>
            <person name="Hughes K."/>
            <person name="Justo A."/>
            <person name="Karasinski D."/>
            <person name="Kautmanova I."/>
            <person name="Kiss B."/>
            <person name="Kocsube S."/>
            <person name="Kotiranta H."/>
            <person name="LaButti K.M."/>
            <person name="Lechner B.E."/>
            <person name="Liimatainen K."/>
            <person name="Lipzen A."/>
            <person name="Lukacs Z."/>
            <person name="Mihaltcheva S."/>
            <person name="Morgado L.N."/>
            <person name="Niskanen T."/>
            <person name="Noordeloos M.E."/>
            <person name="Ohm R.A."/>
            <person name="Ortiz-Santana B."/>
            <person name="Ovrebo C."/>
            <person name="Racz N."/>
            <person name="Riley R."/>
            <person name="Savchenko A."/>
            <person name="Shiryaev A."/>
            <person name="Soop K."/>
            <person name="Spirin V."/>
            <person name="Szebenyi C."/>
            <person name="Tomsovsky M."/>
            <person name="Tulloss R.E."/>
            <person name="Uehling J."/>
            <person name="Grigoriev I.V."/>
            <person name="Vagvolgyi C."/>
            <person name="Papp T."/>
            <person name="Martin F.M."/>
            <person name="Miettinen O."/>
            <person name="Hibbett D.S."/>
            <person name="Nagy L.G."/>
        </authorList>
    </citation>
    <scope>NUCLEOTIDE SEQUENCE [LARGE SCALE GENOMIC DNA]</scope>
    <source>
        <strain evidence="2 3">OMC1185</strain>
    </source>
</reference>
<dbReference type="EMBL" id="ML213525">
    <property type="protein sequence ID" value="TFK47101.1"/>
    <property type="molecule type" value="Genomic_DNA"/>
</dbReference>